<dbReference type="Pfam" id="PF00172">
    <property type="entry name" value="Zn_clus"/>
    <property type="match status" value="1"/>
</dbReference>
<evidence type="ECO:0000256" key="3">
    <source>
        <dbReference type="ARBA" id="ARBA00023125"/>
    </source>
</evidence>
<dbReference type="GO" id="GO:0003677">
    <property type="term" value="F:DNA binding"/>
    <property type="evidence" value="ECO:0007669"/>
    <property type="project" value="UniProtKB-KW"/>
</dbReference>
<dbReference type="GO" id="GO:0000981">
    <property type="term" value="F:DNA-binding transcription factor activity, RNA polymerase II-specific"/>
    <property type="evidence" value="ECO:0007669"/>
    <property type="project" value="InterPro"/>
</dbReference>
<dbReference type="PANTHER" id="PTHR47431:SF5">
    <property type="entry name" value="ZN(II)2CYS6 TRANSCRIPTION FACTOR (EUROFUNG)"/>
    <property type="match status" value="1"/>
</dbReference>
<evidence type="ECO:0000259" key="7">
    <source>
        <dbReference type="PROSITE" id="PS50048"/>
    </source>
</evidence>
<dbReference type="Proteomes" id="UP000234275">
    <property type="component" value="Unassembled WGS sequence"/>
</dbReference>
<comment type="caution">
    <text evidence="8">The sequence shown here is derived from an EMBL/GenBank/DDBJ whole genome shotgun (WGS) entry which is preliminary data.</text>
</comment>
<dbReference type="CDD" id="cd12148">
    <property type="entry name" value="fungal_TF_MHR"/>
    <property type="match status" value="1"/>
</dbReference>
<evidence type="ECO:0000256" key="2">
    <source>
        <dbReference type="ARBA" id="ARBA00023015"/>
    </source>
</evidence>
<dbReference type="PROSITE" id="PS50048">
    <property type="entry name" value="ZN2_CY6_FUNGAL_2"/>
    <property type="match status" value="1"/>
</dbReference>
<protein>
    <submittedName>
        <fullName evidence="8">C6 finger domain protein</fullName>
    </submittedName>
</protein>
<reference evidence="8 9" key="1">
    <citation type="submission" date="2016-12" db="EMBL/GenBank/DDBJ databases">
        <title>The genomes of Aspergillus section Nigri reveals drivers in fungal speciation.</title>
        <authorList>
            <consortium name="DOE Joint Genome Institute"/>
            <person name="Vesth T.C."/>
            <person name="Nybo J."/>
            <person name="Theobald S."/>
            <person name="Brandl J."/>
            <person name="Frisvad J.C."/>
            <person name="Nielsen K.F."/>
            <person name="Lyhne E.K."/>
            <person name="Kogle M.E."/>
            <person name="Kuo A."/>
            <person name="Riley R."/>
            <person name="Clum A."/>
            <person name="Nolan M."/>
            <person name="Lipzen A."/>
            <person name="Salamov A."/>
            <person name="Henrissat B."/>
            <person name="Wiebenga A."/>
            <person name="De Vries R.P."/>
            <person name="Grigoriev I.V."/>
            <person name="Mortensen U.H."/>
            <person name="Andersen M.R."/>
            <person name="Baker S.E."/>
        </authorList>
    </citation>
    <scope>NUCLEOTIDE SEQUENCE [LARGE SCALE GENOMIC DNA]</scope>
    <source>
        <strain evidence="8 9">IBT 23096</strain>
    </source>
</reference>
<proteinExistence type="predicted"/>
<evidence type="ECO:0000256" key="1">
    <source>
        <dbReference type="ARBA" id="ARBA00022723"/>
    </source>
</evidence>
<evidence type="ECO:0000256" key="6">
    <source>
        <dbReference type="SAM" id="MobiDB-lite"/>
    </source>
</evidence>
<dbReference type="EMBL" id="MSFO01000001">
    <property type="protein sequence ID" value="PLB54195.1"/>
    <property type="molecule type" value="Genomic_DNA"/>
</dbReference>
<keyword evidence="5" id="KW-0539">Nucleus</keyword>
<dbReference type="STRING" id="1392250.A0A2I2GMU4"/>
<dbReference type="PROSITE" id="PS00463">
    <property type="entry name" value="ZN2_CY6_FUNGAL_1"/>
    <property type="match status" value="1"/>
</dbReference>
<feature type="domain" description="Zn(2)-C6 fungal-type" evidence="7">
    <location>
        <begin position="25"/>
        <end position="54"/>
    </location>
</feature>
<dbReference type="InterPro" id="IPR007219">
    <property type="entry name" value="XnlR_reg_dom"/>
</dbReference>
<organism evidence="8 9">
    <name type="scientific">Aspergillus steynii IBT 23096</name>
    <dbReference type="NCBI Taxonomy" id="1392250"/>
    <lineage>
        <taxon>Eukaryota</taxon>
        <taxon>Fungi</taxon>
        <taxon>Dikarya</taxon>
        <taxon>Ascomycota</taxon>
        <taxon>Pezizomycotina</taxon>
        <taxon>Eurotiomycetes</taxon>
        <taxon>Eurotiomycetidae</taxon>
        <taxon>Eurotiales</taxon>
        <taxon>Aspergillaceae</taxon>
        <taxon>Aspergillus</taxon>
        <taxon>Aspergillus subgen. Circumdati</taxon>
    </lineage>
</organism>
<sequence>MNNLSPVGELKRPARRFNDPPVKLACLSCRALRIRCDGQAECANCAAKGRSCCYVPSRRGGPRIHPGRKNKGISLENPIDLTATDKQGPSLRLETPTPMETEENSRSEGEEWVSQLSGLCGPGAGLRNVEVPLAEIDSIFDSIFTPVDKSPKDSQSSSKPNQIRIYDSNEHLQVDTARIGVLSAYYIFIHPYFPILPPPERLPVTSSPISKRPPSFEPINPLGRAIAAIMVLVPHPNEKEPSRPEYVKIRRDFAHCFAKSAFDAVEIEYGTPDAPKIPKGQAAEAVTGSDREPFHPKLPVSLEGVVALALLSVYEYAQQGHLDRMLHRSNQSLALALSMSLHEALDEDEFAEARRRVWWMTYMSACQGLAVSNLPPAFDLYDPWFVTPYPEGWKLLVEAQQAILESATFSRDLDQVIKSGGDASWVLSRMAELDSQIASLLLLCRDSLSVSEMVPPPDSPDFVASKTMRAFAEIKLHTARIKTHRLCAFQDIDTISSEPLDLEAPATDPIDFSLESGNSPIYIQDPPVPPHARRLPFPFTSDESSRICLHAAFNVVVLLNNLPHPSPTDETPESNAPLSLRPQLEIPRTMPTLICCAMQSGYAMLMLCVKARTLRRYGEEQSSRLSVDSLTGFREELHQSLRGVVKCLDNYSIAYEALHGVRDEISQAIEREFRL</sequence>
<dbReference type="SUPFAM" id="SSF57701">
    <property type="entry name" value="Zn2/Cys6 DNA-binding domain"/>
    <property type="match status" value="1"/>
</dbReference>
<name>A0A2I2GMU4_9EURO</name>
<dbReference type="AlphaFoldDB" id="A0A2I2GMU4"/>
<keyword evidence="2" id="KW-0805">Transcription regulation</keyword>
<dbReference type="RefSeq" id="XP_024709497.1">
    <property type="nucleotide sequence ID" value="XM_024852664.1"/>
</dbReference>
<feature type="region of interest" description="Disordered" evidence="6">
    <location>
        <begin position="63"/>
        <end position="111"/>
    </location>
</feature>
<evidence type="ECO:0000256" key="4">
    <source>
        <dbReference type="ARBA" id="ARBA00023163"/>
    </source>
</evidence>
<dbReference type="VEuPathDB" id="FungiDB:P170DRAFT_469660"/>
<dbReference type="CDD" id="cd00067">
    <property type="entry name" value="GAL4"/>
    <property type="match status" value="1"/>
</dbReference>
<dbReference type="Pfam" id="PF04082">
    <property type="entry name" value="Fungal_trans"/>
    <property type="match status" value="1"/>
</dbReference>
<keyword evidence="3" id="KW-0238">DNA-binding</keyword>
<gene>
    <name evidence="8" type="ORF">P170DRAFT_469660</name>
</gene>
<dbReference type="GO" id="GO:0008270">
    <property type="term" value="F:zinc ion binding"/>
    <property type="evidence" value="ECO:0007669"/>
    <property type="project" value="InterPro"/>
</dbReference>
<dbReference type="GO" id="GO:0006351">
    <property type="term" value="P:DNA-templated transcription"/>
    <property type="evidence" value="ECO:0007669"/>
    <property type="project" value="InterPro"/>
</dbReference>
<dbReference type="GO" id="GO:0009893">
    <property type="term" value="P:positive regulation of metabolic process"/>
    <property type="evidence" value="ECO:0007669"/>
    <property type="project" value="UniProtKB-ARBA"/>
</dbReference>
<keyword evidence="9" id="KW-1185">Reference proteome</keyword>
<dbReference type="PANTHER" id="PTHR47431">
    <property type="entry name" value="ZN(II)2CYS6 TRANSCRIPTION FACTOR (EUROFUNG)-RELATED"/>
    <property type="match status" value="1"/>
</dbReference>
<dbReference type="Gene3D" id="4.10.240.10">
    <property type="entry name" value="Zn(2)-C6 fungal-type DNA-binding domain"/>
    <property type="match status" value="1"/>
</dbReference>
<dbReference type="SMART" id="SM00066">
    <property type="entry name" value="GAL4"/>
    <property type="match status" value="1"/>
</dbReference>
<dbReference type="InterPro" id="IPR036864">
    <property type="entry name" value="Zn2-C6_fun-type_DNA-bd_sf"/>
</dbReference>
<keyword evidence="1" id="KW-0479">Metal-binding</keyword>
<dbReference type="InterPro" id="IPR001138">
    <property type="entry name" value="Zn2Cys6_DnaBD"/>
</dbReference>
<dbReference type="OrthoDB" id="10250282at2759"/>
<evidence type="ECO:0000313" key="9">
    <source>
        <dbReference type="Proteomes" id="UP000234275"/>
    </source>
</evidence>
<dbReference type="GeneID" id="36560362"/>
<evidence type="ECO:0000256" key="5">
    <source>
        <dbReference type="ARBA" id="ARBA00023242"/>
    </source>
</evidence>
<accession>A0A2I2GMU4</accession>
<keyword evidence="4" id="KW-0804">Transcription</keyword>
<evidence type="ECO:0000313" key="8">
    <source>
        <dbReference type="EMBL" id="PLB54195.1"/>
    </source>
</evidence>